<reference evidence="10 11" key="1">
    <citation type="submission" date="2021-02" db="EMBL/GenBank/DDBJ databases">
        <title>De Novo genome assembly of isolated myxobacteria.</title>
        <authorList>
            <person name="Stevens D.C."/>
        </authorList>
    </citation>
    <scope>NUCLEOTIDE SEQUENCE [LARGE SCALE GENOMIC DNA]</scope>
    <source>
        <strain evidence="10 11">SCHIC003</strain>
    </source>
</reference>
<dbReference type="SUPFAM" id="SSF53187">
    <property type="entry name" value="Zn-dependent exopeptidases"/>
    <property type="match status" value="1"/>
</dbReference>
<dbReference type="Pfam" id="PF00246">
    <property type="entry name" value="Peptidase_M14"/>
    <property type="match status" value="1"/>
</dbReference>
<dbReference type="CDD" id="cd06239">
    <property type="entry name" value="M14-like"/>
    <property type="match status" value="1"/>
</dbReference>
<keyword evidence="4" id="KW-0378">Hydrolase</keyword>
<keyword evidence="3" id="KW-0645">Protease</keyword>
<gene>
    <name evidence="10" type="ORF">JY572_35710</name>
</gene>
<evidence type="ECO:0000256" key="7">
    <source>
        <dbReference type="PROSITE-ProRule" id="PRU01379"/>
    </source>
</evidence>
<dbReference type="InterPro" id="IPR000834">
    <property type="entry name" value="Peptidase_M14"/>
</dbReference>
<dbReference type="Gene3D" id="3.40.630.10">
    <property type="entry name" value="Zn peptidases"/>
    <property type="match status" value="1"/>
</dbReference>
<protein>
    <submittedName>
        <fullName evidence="10">Peptidase M14</fullName>
    </submittedName>
</protein>
<evidence type="ECO:0000256" key="8">
    <source>
        <dbReference type="SAM" id="SignalP"/>
    </source>
</evidence>
<evidence type="ECO:0000256" key="3">
    <source>
        <dbReference type="ARBA" id="ARBA00022670"/>
    </source>
</evidence>
<keyword evidence="5" id="KW-0862">Zinc</keyword>
<evidence type="ECO:0000256" key="2">
    <source>
        <dbReference type="ARBA" id="ARBA00005988"/>
    </source>
</evidence>
<sequence>MRHVGRRRYSRLVAPACLLLAWGLAGTVHAHSTMSTTPAISIPPPQALAARWEQVHLRSLPLAPLVRHSDVEQHLKALQARAPDFFKLEVAGHSVEGRALYHVTVGTGPRRILLWSQMHGDEPTATTALLDLFEFLSTNREEPWVSRLLSQLTLHAVPMLNPDGAHRFQRRNAQGIDINRDALALQTPEARTLKSLRDALEPSVGFNLHNQGWRHGVGDTGRPASISVLAPAFDKARGDNPGRLLAKKVCGVIRDAVETLAPGQVGRYDDTFEARAFGDNMTRWGTPTVLIETGAWTSLPPDEPLVRLNFVALATALDSLASGQAEQADLARYDSIPENDSSGIVHLLLKGIGMFGADGKPFTGDVGIAVSRAVRTKGKKLALVHVGKIDELGDLRVLGAIETVDGAGLFVVPGTGKGAKPGDTYRLAQPARQALSLGQRADLLLLRPLEAAGTFRIERIIRFDP</sequence>
<evidence type="ECO:0000256" key="1">
    <source>
        <dbReference type="ARBA" id="ARBA00001947"/>
    </source>
</evidence>
<dbReference type="Proteomes" id="UP000663090">
    <property type="component" value="Chromosome"/>
</dbReference>
<comment type="similarity">
    <text evidence="2 7">Belongs to the peptidase M14 family.</text>
</comment>
<feature type="active site" description="Proton donor/acceptor" evidence="7">
    <location>
        <position position="273"/>
    </location>
</feature>
<evidence type="ECO:0000313" key="10">
    <source>
        <dbReference type="EMBL" id="QSQ13628.1"/>
    </source>
</evidence>
<dbReference type="PROSITE" id="PS52035">
    <property type="entry name" value="PEPTIDASE_M14"/>
    <property type="match status" value="1"/>
</dbReference>
<dbReference type="PANTHER" id="PTHR11705:SF143">
    <property type="entry name" value="SLL0236 PROTEIN"/>
    <property type="match status" value="1"/>
</dbReference>
<evidence type="ECO:0000256" key="4">
    <source>
        <dbReference type="ARBA" id="ARBA00022801"/>
    </source>
</evidence>
<feature type="chain" id="PRO_5046641152" evidence="8">
    <location>
        <begin position="31"/>
        <end position="465"/>
    </location>
</feature>
<evidence type="ECO:0000259" key="9">
    <source>
        <dbReference type="PROSITE" id="PS52035"/>
    </source>
</evidence>
<comment type="cofactor">
    <cofactor evidence="1">
        <name>Zn(2+)</name>
        <dbReference type="ChEBI" id="CHEBI:29105"/>
    </cofactor>
</comment>
<organism evidence="10 11">
    <name type="scientific">Myxococcus landrumensis</name>
    <dbReference type="NCBI Taxonomy" id="2813577"/>
    <lineage>
        <taxon>Bacteria</taxon>
        <taxon>Pseudomonadati</taxon>
        <taxon>Myxococcota</taxon>
        <taxon>Myxococcia</taxon>
        <taxon>Myxococcales</taxon>
        <taxon>Cystobacterineae</taxon>
        <taxon>Myxococcaceae</taxon>
        <taxon>Myxococcus</taxon>
    </lineage>
</organism>
<feature type="domain" description="Peptidase M14" evidence="9">
    <location>
        <begin position="64"/>
        <end position="320"/>
    </location>
</feature>
<keyword evidence="8" id="KW-0732">Signal</keyword>
<keyword evidence="6" id="KW-0482">Metalloprotease</keyword>
<proteinExistence type="inferred from homology"/>
<evidence type="ECO:0000313" key="11">
    <source>
        <dbReference type="Proteomes" id="UP000663090"/>
    </source>
</evidence>
<feature type="signal peptide" evidence="8">
    <location>
        <begin position="1"/>
        <end position="30"/>
    </location>
</feature>
<name>A0ABX7NBC9_9BACT</name>
<dbReference type="RefSeq" id="WP_206715440.1">
    <property type="nucleotide sequence ID" value="NZ_CP071091.1"/>
</dbReference>
<evidence type="ECO:0000256" key="5">
    <source>
        <dbReference type="ARBA" id="ARBA00022833"/>
    </source>
</evidence>
<dbReference type="SMART" id="SM00631">
    <property type="entry name" value="Zn_pept"/>
    <property type="match status" value="1"/>
</dbReference>
<dbReference type="PANTHER" id="PTHR11705">
    <property type="entry name" value="PROTEASE FAMILY M14 CARBOXYPEPTIDASE A,B"/>
    <property type="match status" value="1"/>
</dbReference>
<evidence type="ECO:0000256" key="6">
    <source>
        <dbReference type="ARBA" id="ARBA00023049"/>
    </source>
</evidence>
<dbReference type="EMBL" id="CP071091">
    <property type="protein sequence ID" value="QSQ13628.1"/>
    <property type="molecule type" value="Genomic_DNA"/>
</dbReference>
<accession>A0ABX7NBC9</accession>
<keyword evidence="11" id="KW-1185">Reference proteome</keyword>